<evidence type="ECO:0000256" key="1">
    <source>
        <dbReference type="ARBA" id="ARBA00001974"/>
    </source>
</evidence>
<comment type="catalytic activity">
    <reaction evidence="12">
        <text>pyranose + acceptor = pyranos-2,3-diulose + reduced acceptor.</text>
        <dbReference type="EC" id="1.1.99.29"/>
    </reaction>
</comment>
<dbReference type="PANTHER" id="PTHR11552">
    <property type="entry name" value="GLUCOSE-METHANOL-CHOLINE GMC OXIDOREDUCTASE"/>
    <property type="match status" value="1"/>
</dbReference>
<comment type="catalytic activity">
    <reaction evidence="15">
        <text>a pyranoside + acceptor = a pyranosid-3,4-diulose + reduced acceptor.</text>
        <dbReference type="EC" id="1.1.99.29"/>
    </reaction>
</comment>
<feature type="domain" description="Glucose-methanol-choline oxidoreductase N-terminal" evidence="17">
    <location>
        <begin position="358"/>
        <end position="372"/>
    </location>
</feature>
<comment type="similarity">
    <text evidence="3">Belongs to the GMC oxidoreductase family.</text>
</comment>
<dbReference type="InterPro" id="IPR012132">
    <property type="entry name" value="GMC_OxRdtase"/>
</dbReference>
<dbReference type="GeneID" id="6017371"/>
<dbReference type="GO" id="GO:0050660">
    <property type="term" value="F:flavin adenine dinucleotide binding"/>
    <property type="evidence" value="ECO:0007669"/>
    <property type="project" value="InterPro"/>
</dbReference>
<dbReference type="HOGENOM" id="CLU_002865_6_0_1"/>
<comment type="cofactor">
    <cofactor evidence="1">
        <name>FAD</name>
        <dbReference type="ChEBI" id="CHEBI:57692"/>
    </cofactor>
</comment>
<evidence type="ECO:0000256" key="9">
    <source>
        <dbReference type="ARBA" id="ARBA00023002"/>
    </source>
</evidence>
<comment type="catalytic activity">
    <reaction evidence="11">
        <text>pyranose + acceptor = pyranos-2-ulose + reduced acceptor.</text>
        <dbReference type="EC" id="1.1.99.29"/>
    </reaction>
</comment>
<evidence type="ECO:0000256" key="6">
    <source>
        <dbReference type="ARBA" id="ARBA00022525"/>
    </source>
</evidence>
<organism evidence="18 19">
    <name type="scientific">Coprinopsis cinerea (strain Okayama-7 / 130 / ATCC MYA-4618 / FGSC 9003)</name>
    <name type="common">Inky cap fungus</name>
    <name type="synonym">Hormographiella aspergillata</name>
    <dbReference type="NCBI Taxonomy" id="240176"/>
    <lineage>
        <taxon>Eukaryota</taxon>
        <taxon>Fungi</taxon>
        <taxon>Dikarya</taxon>
        <taxon>Basidiomycota</taxon>
        <taxon>Agaricomycotina</taxon>
        <taxon>Agaricomycetes</taxon>
        <taxon>Agaricomycetidae</taxon>
        <taxon>Agaricales</taxon>
        <taxon>Agaricineae</taxon>
        <taxon>Psathyrellaceae</taxon>
        <taxon>Coprinopsis</taxon>
    </lineage>
</organism>
<dbReference type="InterPro" id="IPR000172">
    <property type="entry name" value="GMC_OxRdtase_N"/>
</dbReference>
<dbReference type="GO" id="GO:0005576">
    <property type="term" value="C:extracellular region"/>
    <property type="evidence" value="ECO:0007669"/>
    <property type="project" value="UniProtKB-SubCell"/>
</dbReference>
<comment type="function">
    <text evidence="10">Catalyzes the single-oxidation or sequential double oxidation reaction of carbohydrates primarily at carbon-2 and/or carbon-3 with the concomitant reduction of the flavin. The enzyme exhibits a broad sugar substrate specificity, oxidizing different aldopyranoses to the corresponding C-1, C-2, C-3 or C-1,2, C-2,3 and C-3,4 (di)dehydro sugars with substrate-specific regioselectivity. Accepts only a narrow range of electron acceptors such as substituted benzoquinones and complexed metal ions and reacts extremely slowly with O(2) as acceptor. May play a role in the natural recycling of plant matter by oxidizing all major monosaccharides in lignocellulose and by reducing quinone compounds or reactive radical species generated during lignin depolymerization.</text>
</comment>
<keyword evidence="8" id="KW-0274">FAD</keyword>
<evidence type="ECO:0000256" key="16">
    <source>
        <dbReference type="SAM" id="SignalP"/>
    </source>
</evidence>
<dbReference type="OrthoDB" id="269227at2759"/>
<comment type="catalytic activity">
    <reaction evidence="13">
        <text>pyranose + acceptor = pyranos-3-ulose + reduced acceptor.</text>
        <dbReference type="EC" id="1.1.99.29"/>
    </reaction>
</comment>
<comment type="catalytic activity">
    <reaction evidence="14">
        <text>a pyranoside + acceptor = a pyranosid-3-ulose + reduced acceptor.</text>
        <dbReference type="EC" id="1.1.99.29"/>
    </reaction>
</comment>
<dbReference type="AlphaFoldDB" id="A8PE37"/>
<dbReference type="Pfam" id="PF00732">
    <property type="entry name" value="GMC_oxred_N"/>
    <property type="match status" value="1"/>
</dbReference>
<evidence type="ECO:0000256" key="2">
    <source>
        <dbReference type="ARBA" id="ARBA00004613"/>
    </source>
</evidence>
<evidence type="ECO:0000256" key="12">
    <source>
        <dbReference type="ARBA" id="ARBA00034010"/>
    </source>
</evidence>
<dbReference type="Proteomes" id="UP000001861">
    <property type="component" value="Unassembled WGS sequence"/>
</dbReference>
<comment type="subcellular location">
    <subcellularLocation>
        <location evidence="2">Secreted</location>
    </subcellularLocation>
</comment>
<keyword evidence="7" id="KW-0285">Flavoprotein</keyword>
<gene>
    <name evidence="18" type="ORF">CC1G_09770</name>
</gene>
<evidence type="ECO:0000256" key="15">
    <source>
        <dbReference type="ARBA" id="ARBA00034059"/>
    </source>
</evidence>
<dbReference type="STRING" id="240176.A8PE37"/>
<comment type="subunit">
    <text evidence="4">Monomer.</text>
</comment>
<dbReference type="EMBL" id="AACS02000007">
    <property type="protein sequence ID" value="EAU81128.2"/>
    <property type="molecule type" value="Genomic_DNA"/>
</dbReference>
<dbReference type="Pfam" id="PF05199">
    <property type="entry name" value="GMC_oxred_C"/>
    <property type="match status" value="1"/>
</dbReference>
<keyword evidence="16" id="KW-0732">Signal</keyword>
<accession>A8PE37</accession>
<keyword evidence="9" id="KW-0560">Oxidoreductase</keyword>
<dbReference type="GO" id="GO:0033718">
    <property type="term" value="F:pyranose dehydrogenase (acceptor) activity"/>
    <property type="evidence" value="ECO:0007669"/>
    <property type="project" value="UniProtKB-EC"/>
</dbReference>
<evidence type="ECO:0000256" key="11">
    <source>
        <dbReference type="ARBA" id="ARBA00033986"/>
    </source>
</evidence>
<dbReference type="SUPFAM" id="SSF54373">
    <property type="entry name" value="FAD-linked reductases, C-terminal domain"/>
    <property type="match status" value="1"/>
</dbReference>
<dbReference type="SUPFAM" id="SSF51905">
    <property type="entry name" value="FAD/NAD(P)-binding domain"/>
    <property type="match status" value="1"/>
</dbReference>
<evidence type="ECO:0000256" key="3">
    <source>
        <dbReference type="ARBA" id="ARBA00010790"/>
    </source>
</evidence>
<evidence type="ECO:0000256" key="14">
    <source>
        <dbReference type="ARBA" id="ARBA00034050"/>
    </source>
</evidence>
<dbReference type="VEuPathDB" id="FungiDB:CC1G_09770"/>
<proteinExistence type="inferred from homology"/>
<feature type="signal peptide" evidence="16">
    <location>
        <begin position="1"/>
        <end position="25"/>
    </location>
</feature>
<dbReference type="InterPro" id="IPR036188">
    <property type="entry name" value="FAD/NAD-bd_sf"/>
</dbReference>
<evidence type="ECO:0000313" key="19">
    <source>
        <dbReference type="Proteomes" id="UP000001861"/>
    </source>
</evidence>
<evidence type="ECO:0000313" key="18">
    <source>
        <dbReference type="EMBL" id="EAU81128.2"/>
    </source>
</evidence>
<dbReference type="InterPro" id="IPR027424">
    <property type="entry name" value="Glucose_Oxidase_domain_2"/>
</dbReference>
<dbReference type="OMA" id="QWDANAY"/>
<dbReference type="PANTHER" id="PTHR11552:SF218">
    <property type="entry name" value="GLUCOSE-METHANOL-CHOLINE OXIDOREDUCTASE N-TERMINAL DOMAIN-CONTAINING PROTEIN"/>
    <property type="match status" value="1"/>
</dbReference>
<evidence type="ECO:0000256" key="13">
    <source>
        <dbReference type="ARBA" id="ARBA00034029"/>
    </source>
</evidence>
<reference evidence="18 19" key="1">
    <citation type="journal article" date="2010" name="Proc. Natl. Acad. Sci. U.S.A.">
        <title>Insights into evolution of multicellular fungi from the assembled chromosomes of the mushroom Coprinopsis cinerea (Coprinus cinereus).</title>
        <authorList>
            <person name="Stajich J.E."/>
            <person name="Wilke S.K."/>
            <person name="Ahren D."/>
            <person name="Au C.H."/>
            <person name="Birren B.W."/>
            <person name="Borodovsky M."/>
            <person name="Burns C."/>
            <person name="Canback B."/>
            <person name="Casselton L.A."/>
            <person name="Cheng C.K."/>
            <person name="Deng J."/>
            <person name="Dietrich F.S."/>
            <person name="Fargo D.C."/>
            <person name="Farman M.L."/>
            <person name="Gathman A.C."/>
            <person name="Goldberg J."/>
            <person name="Guigo R."/>
            <person name="Hoegger P.J."/>
            <person name="Hooker J.B."/>
            <person name="Huggins A."/>
            <person name="James T.Y."/>
            <person name="Kamada T."/>
            <person name="Kilaru S."/>
            <person name="Kodira C."/>
            <person name="Kues U."/>
            <person name="Kupfer D."/>
            <person name="Kwan H.S."/>
            <person name="Lomsadze A."/>
            <person name="Li W."/>
            <person name="Lilly W.W."/>
            <person name="Ma L.J."/>
            <person name="Mackey A.J."/>
            <person name="Manning G."/>
            <person name="Martin F."/>
            <person name="Muraguchi H."/>
            <person name="Natvig D.O."/>
            <person name="Palmerini H."/>
            <person name="Ramesh M.A."/>
            <person name="Rehmeyer C.J."/>
            <person name="Roe B.A."/>
            <person name="Shenoy N."/>
            <person name="Stanke M."/>
            <person name="Ter-Hovhannisyan V."/>
            <person name="Tunlid A."/>
            <person name="Velagapudi R."/>
            <person name="Vision T.J."/>
            <person name="Zeng Q."/>
            <person name="Zolan M.E."/>
            <person name="Pukkila P.J."/>
        </authorList>
    </citation>
    <scope>NUCLEOTIDE SEQUENCE [LARGE SCALE GENOMIC DNA]</scope>
    <source>
        <strain evidence="19">Okayama-7 / 130 / ATCC MYA-4618 / FGSC 9003</strain>
    </source>
</reference>
<dbReference type="Gene3D" id="3.50.50.60">
    <property type="entry name" value="FAD/NAD(P)-binding domain"/>
    <property type="match status" value="1"/>
</dbReference>
<protein>
    <recommendedName>
        <fullName evidence="5">pyranose dehydrogenase (acceptor)</fullName>
        <ecNumber evidence="5">1.1.99.29</ecNumber>
    </recommendedName>
</protein>
<dbReference type="Gene3D" id="3.30.560.10">
    <property type="entry name" value="Glucose Oxidase, domain 3"/>
    <property type="match status" value="1"/>
</dbReference>
<dbReference type="RefSeq" id="XP_001840719.2">
    <property type="nucleotide sequence ID" value="XM_001840667.2"/>
</dbReference>
<evidence type="ECO:0000259" key="17">
    <source>
        <dbReference type="PROSITE" id="PS00624"/>
    </source>
</evidence>
<keyword evidence="19" id="KW-1185">Reference proteome</keyword>
<name>A8PE37_COPC7</name>
<evidence type="ECO:0000256" key="5">
    <source>
        <dbReference type="ARBA" id="ARBA00013177"/>
    </source>
</evidence>
<dbReference type="KEGG" id="cci:CC1G_09770"/>
<evidence type="ECO:0000256" key="8">
    <source>
        <dbReference type="ARBA" id="ARBA00022827"/>
    </source>
</evidence>
<comment type="caution">
    <text evidence="18">The sequence shown here is derived from an EMBL/GenBank/DDBJ whole genome shotgun (WGS) entry which is preliminary data.</text>
</comment>
<sequence length="736" mass="79556">MPTRTRARTKRRVVAALAAVASVSALSPPSQLVARGVDSQTHRYSKREFTLINQDEVLKSYDYVIVGGGLAGLVLASRLSEDKDTSVIVLEAGLSGDEVKEDIDAPAGAYYNSIVGTDYDWKYDIVNQQYLNNRGGQWPRGKILGGSTAMNAMYLVRPAQVELDAWSNMLSEESDTEDGADNWNWANMFEAMKKAETFHPPETEAWEIGGQFPFSAENHGSSGPMHLGYPGVMFSAVGNWTAALDAAGIPPLEEPNGGVTMGGFISPSSINPTNWTRSYSRSAYIDSLPPRPNLHILPQATVTKIGFSDKHRANTQGERDQLIANTVEFGDEREEGAMEGGGTRYVIGVNREVVLAGGPLGSPKVLMHSGVGPSDVLTQVGMDVVLELPGVGQHLQDHMTAGVVWESRVETAGDVRNTGSEFSRSREFLSFINDAVAFAGITRLFGENSDQFQGEILNILEAISDGNSTTVDDREISLATLVPEGSPEVFEGYKATYNITARELWETGQIEMLMSLISEGVISIQSALQHPYSRGRVYINSTNPFHPIQIDPNYFSHPMDRVIMRQGVKMVRDVGNVLREMGVVGEEVVPGPGVQTDEEIDGWLRDGGANTQYHPMGSCAMLPRKWGGCVNSKLRVYGIANVRIADSSVFPFEFAAHLASATFGLAETASDLIKDESYDVPKNAKVNERELGRQGGDGESGAAVALTGRGAGVGVERFGVLVGGEGVVVLMLTLVR</sequence>
<dbReference type="InterPro" id="IPR007867">
    <property type="entry name" value="GMC_OxRtase_C"/>
</dbReference>
<keyword evidence="6" id="KW-0964">Secreted</keyword>
<feature type="chain" id="PRO_5002726883" description="pyranose dehydrogenase (acceptor)" evidence="16">
    <location>
        <begin position="26"/>
        <end position="736"/>
    </location>
</feature>
<dbReference type="InParanoid" id="A8PE37"/>
<evidence type="ECO:0000256" key="4">
    <source>
        <dbReference type="ARBA" id="ARBA00011245"/>
    </source>
</evidence>
<dbReference type="eggNOG" id="KOG1238">
    <property type="taxonomic scope" value="Eukaryota"/>
</dbReference>
<dbReference type="PROSITE" id="PS00624">
    <property type="entry name" value="GMC_OXRED_2"/>
    <property type="match status" value="1"/>
</dbReference>
<dbReference type="Gene3D" id="4.10.450.10">
    <property type="entry name" value="Glucose Oxidase, domain 2"/>
    <property type="match status" value="1"/>
</dbReference>
<evidence type="ECO:0000256" key="10">
    <source>
        <dbReference type="ARBA" id="ARBA00024699"/>
    </source>
</evidence>
<dbReference type="EC" id="1.1.99.29" evidence="5"/>
<evidence type="ECO:0000256" key="7">
    <source>
        <dbReference type="ARBA" id="ARBA00022630"/>
    </source>
</evidence>